<feature type="compositionally biased region" description="Low complexity" evidence="1">
    <location>
        <begin position="1"/>
        <end position="21"/>
    </location>
</feature>
<dbReference type="WBParaSite" id="maker-unitig_27077-snap-gene-0.2-mRNA-1">
    <property type="protein sequence ID" value="maker-unitig_27077-snap-gene-0.2-mRNA-1"/>
    <property type="gene ID" value="maker-unitig_27077-snap-gene-0.2"/>
</dbReference>
<proteinExistence type="predicted"/>
<dbReference type="AlphaFoldDB" id="A0A1I8FBU4"/>
<name>A0A1I8FBU4_9PLAT</name>
<keyword evidence="2" id="KW-1185">Reference proteome</keyword>
<accession>A0A1I8FBU4</accession>
<feature type="region of interest" description="Disordered" evidence="1">
    <location>
        <begin position="161"/>
        <end position="187"/>
    </location>
</feature>
<dbReference type="Proteomes" id="UP000095280">
    <property type="component" value="Unplaced"/>
</dbReference>
<sequence>SSSSESGPSATISSSTSRSPSTAPPPGRRQPPLLASVDVTEVSRIAEFDFLMDESHGLTKDTEYFVALSGCSSTQCRTAGFAKFTAWQQGGGPQNLAAIIAGAAQPWWRPASLRRSASRWGVCDRHTAQLGTVSSASAAAAIPSTEGLGYTTYAEILSDVGRHDNDQSGAGRSVAASSGSEDRALDRSMDLHREMLCSKNDIEMRDSGASQRSSDLEVISNHEMHTGFGKLDLPAGKF</sequence>
<organism evidence="2 3">
    <name type="scientific">Macrostomum lignano</name>
    <dbReference type="NCBI Taxonomy" id="282301"/>
    <lineage>
        <taxon>Eukaryota</taxon>
        <taxon>Metazoa</taxon>
        <taxon>Spiralia</taxon>
        <taxon>Lophotrochozoa</taxon>
        <taxon>Platyhelminthes</taxon>
        <taxon>Rhabditophora</taxon>
        <taxon>Macrostomorpha</taxon>
        <taxon>Macrostomida</taxon>
        <taxon>Macrostomidae</taxon>
        <taxon>Macrostomum</taxon>
    </lineage>
</organism>
<reference evidence="3" key="1">
    <citation type="submission" date="2016-11" db="UniProtKB">
        <authorList>
            <consortium name="WormBaseParasite"/>
        </authorList>
    </citation>
    <scope>IDENTIFICATION</scope>
</reference>
<evidence type="ECO:0000313" key="2">
    <source>
        <dbReference type="Proteomes" id="UP000095280"/>
    </source>
</evidence>
<feature type="region of interest" description="Disordered" evidence="1">
    <location>
        <begin position="1"/>
        <end position="35"/>
    </location>
</feature>
<protein>
    <submittedName>
        <fullName evidence="3">ANF_receptor domain-containing protein</fullName>
    </submittedName>
</protein>
<feature type="compositionally biased region" description="Low complexity" evidence="1">
    <location>
        <begin position="168"/>
        <end position="179"/>
    </location>
</feature>
<evidence type="ECO:0000256" key="1">
    <source>
        <dbReference type="SAM" id="MobiDB-lite"/>
    </source>
</evidence>
<evidence type="ECO:0000313" key="3">
    <source>
        <dbReference type="WBParaSite" id="maker-unitig_27077-snap-gene-0.2-mRNA-1"/>
    </source>
</evidence>